<comment type="caution">
    <text evidence="1">The sequence shown here is derived from an EMBL/GenBank/DDBJ whole genome shotgun (WGS) entry which is preliminary data.</text>
</comment>
<sequence length="202" mass="23305">MSLSDFLAKLSPAQRRHRSVKKYLLKNYGEIIADFKHKPAARATADADYPVWACWWQGEAQMPELVRACFRALQDRAAGHKVTLITQANFSEFTDLPAHILEKTARGRITLTHLSDILRMNLLKNHGGLWPDATILLTKPLPVFGQPLFSIKRRAASQNVAQGRWSAYLWYMTKGNLLAEFLDTLFREYWRRENDLIAYFLI</sequence>
<dbReference type="EMBL" id="BGZO01000191">
    <property type="protein sequence ID" value="GBR77322.1"/>
    <property type="molecule type" value="Genomic_DNA"/>
</dbReference>
<dbReference type="InterPro" id="IPR008441">
    <property type="entry name" value="AfumC-like_glycosyl_Trfase"/>
</dbReference>
<dbReference type="AlphaFoldDB" id="A0A388TJT6"/>
<protein>
    <submittedName>
        <fullName evidence="1">Capsular polysaccharide synthesis protein</fullName>
    </submittedName>
</protein>
<reference evidence="1 2" key="1">
    <citation type="journal article" date="2019" name="ISME J.">
        <title>Genome analyses of uncultured TG2/ZB3 bacteria in 'Margulisbacteria' specifically attached to ectosymbiotic spirochetes of protists in the termite gut.</title>
        <authorList>
            <person name="Utami Y.D."/>
            <person name="Kuwahara H."/>
            <person name="Igai K."/>
            <person name="Murakami T."/>
            <person name="Sugaya K."/>
            <person name="Morikawa T."/>
            <person name="Nagura Y."/>
            <person name="Yuki M."/>
            <person name="Deevong P."/>
            <person name="Inoue T."/>
            <person name="Kihara K."/>
            <person name="Lo N."/>
            <person name="Yamada A."/>
            <person name="Ohkuma M."/>
            <person name="Hongoh Y."/>
        </authorList>
    </citation>
    <scope>NUCLEOTIDE SEQUENCE [LARGE SCALE GENOMIC DNA]</scope>
    <source>
        <strain evidence="1">NkOx7-02</strain>
    </source>
</reference>
<organism evidence="1 2">
    <name type="scientific">Candidatus Termititenax persephonae</name>
    <dbReference type="NCBI Taxonomy" id="2218525"/>
    <lineage>
        <taxon>Bacteria</taxon>
        <taxon>Bacillati</taxon>
        <taxon>Candidatus Margulisiibacteriota</taxon>
        <taxon>Candidatus Termititenacia</taxon>
        <taxon>Candidatus Termititenacales</taxon>
        <taxon>Candidatus Termititenacaceae</taxon>
        <taxon>Candidatus Termititenax</taxon>
    </lineage>
</organism>
<dbReference type="Gene3D" id="3.90.550.20">
    <property type="match status" value="1"/>
</dbReference>
<dbReference type="Pfam" id="PF05704">
    <property type="entry name" value="Caps_synth"/>
    <property type="match status" value="1"/>
</dbReference>
<name>A0A388TJT6_9BACT</name>
<dbReference type="Proteomes" id="UP000275925">
    <property type="component" value="Unassembled WGS sequence"/>
</dbReference>
<dbReference type="GO" id="GO:0016757">
    <property type="term" value="F:glycosyltransferase activity"/>
    <property type="evidence" value="ECO:0007669"/>
    <property type="project" value="InterPro"/>
</dbReference>
<evidence type="ECO:0000313" key="2">
    <source>
        <dbReference type="Proteomes" id="UP000275925"/>
    </source>
</evidence>
<accession>A0A388TJT6</accession>
<keyword evidence="2" id="KW-1185">Reference proteome</keyword>
<proteinExistence type="predicted"/>
<dbReference type="InterPro" id="IPR029044">
    <property type="entry name" value="Nucleotide-diphossugar_trans"/>
</dbReference>
<evidence type="ECO:0000313" key="1">
    <source>
        <dbReference type="EMBL" id="GBR77322.1"/>
    </source>
</evidence>
<gene>
    <name evidence="1" type="ORF">NO2_1723</name>
</gene>
<dbReference type="SUPFAM" id="SSF53448">
    <property type="entry name" value="Nucleotide-diphospho-sugar transferases"/>
    <property type="match status" value="1"/>
</dbReference>
<feature type="non-terminal residue" evidence="1">
    <location>
        <position position="202"/>
    </location>
</feature>